<organism evidence="2">
    <name type="scientific">Clastoptera arizonana</name>
    <name type="common">Arizona spittle bug</name>
    <dbReference type="NCBI Taxonomy" id="38151"/>
    <lineage>
        <taxon>Eukaryota</taxon>
        <taxon>Metazoa</taxon>
        <taxon>Ecdysozoa</taxon>
        <taxon>Arthropoda</taxon>
        <taxon>Hexapoda</taxon>
        <taxon>Insecta</taxon>
        <taxon>Pterygota</taxon>
        <taxon>Neoptera</taxon>
        <taxon>Paraneoptera</taxon>
        <taxon>Hemiptera</taxon>
        <taxon>Auchenorrhyncha</taxon>
        <taxon>Cercopoidea</taxon>
        <taxon>Clastopteridae</taxon>
        <taxon>Clastoptera</taxon>
    </lineage>
</organism>
<protein>
    <submittedName>
        <fullName evidence="2">Uncharacterized protein</fullName>
    </submittedName>
</protein>
<reference evidence="2" key="1">
    <citation type="submission" date="2015-12" db="EMBL/GenBank/DDBJ databases">
        <title>De novo transcriptome assembly of four potential Pierce s Disease insect vectors from Arizona vineyards.</title>
        <authorList>
            <person name="Tassone E.E."/>
        </authorList>
    </citation>
    <scope>NUCLEOTIDE SEQUENCE</scope>
</reference>
<feature type="compositionally biased region" description="Basic and acidic residues" evidence="1">
    <location>
        <begin position="87"/>
        <end position="100"/>
    </location>
</feature>
<sequence>KRTPRRVRFGGEVVKLRTPDSDVTIEVREEVNQPEVSEEVMDTTVKPPSELSVSGKESILYKREKKRRPRSSHIPLPISPAISRPQDPWRKTREVPEHDSPIPSNDGGDSLTSGSD</sequence>
<dbReference type="AlphaFoldDB" id="A0A1B6DG77"/>
<feature type="non-terminal residue" evidence="2">
    <location>
        <position position="1"/>
    </location>
</feature>
<feature type="region of interest" description="Disordered" evidence="1">
    <location>
        <begin position="33"/>
        <end position="116"/>
    </location>
</feature>
<evidence type="ECO:0000256" key="1">
    <source>
        <dbReference type="SAM" id="MobiDB-lite"/>
    </source>
</evidence>
<proteinExistence type="predicted"/>
<gene>
    <name evidence="2" type="ORF">g.45624</name>
</gene>
<feature type="non-terminal residue" evidence="2">
    <location>
        <position position="116"/>
    </location>
</feature>
<name>A0A1B6DG77_9HEMI</name>
<evidence type="ECO:0000313" key="2">
    <source>
        <dbReference type="EMBL" id="JAS24697.1"/>
    </source>
</evidence>
<dbReference type="EMBL" id="GEDC01012601">
    <property type="protein sequence ID" value="JAS24697.1"/>
    <property type="molecule type" value="Transcribed_RNA"/>
</dbReference>
<accession>A0A1B6DG77</accession>